<name>A0AAD6MRZ4_9EURO</name>
<sequence length="249" mass="27824">MSQSPTAEQLFALSITERICSTVSLIGTTIIVITFLGSASFRKPINRLVFYASWGTVMANIATLISQDGIHAGYDSEQLRRLEWKYLICCYALPFIPAFIYFFIQTQERGRVYGSAILWCWVSLQWDYLRIATFYGPVWFVIALTFAIYLRAGSVIYQKRRQLQVIGGIESMNSISSRYLAGIQVTREIACSSPVSQARSPHSSERNSGSAASFWIPYSVTIEACQLQESMAIPQSPPIASGCVQDFSS</sequence>
<evidence type="ECO:0000313" key="6">
    <source>
        <dbReference type="EMBL" id="KAJ5709597.1"/>
    </source>
</evidence>
<dbReference type="PANTHER" id="PTHR23112:SF0">
    <property type="entry name" value="TRANSMEMBRANE PROTEIN 116"/>
    <property type="match status" value="1"/>
</dbReference>
<feature type="transmembrane region" description="Helical" evidence="5">
    <location>
        <begin position="15"/>
        <end position="36"/>
    </location>
</feature>
<gene>
    <name evidence="6" type="ORF">N7493_009888</name>
</gene>
<evidence type="ECO:0008006" key="8">
    <source>
        <dbReference type="Google" id="ProtNLM"/>
    </source>
</evidence>
<keyword evidence="2 5" id="KW-0812">Transmembrane</keyword>
<dbReference type="GO" id="GO:0007189">
    <property type="term" value="P:adenylate cyclase-activating G protein-coupled receptor signaling pathway"/>
    <property type="evidence" value="ECO:0007669"/>
    <property type="project" value="TreeGrafter"/>
</dbReference>
<evidence type="ECO:0000256" key="5">
    <source>
        <dbReference type="SAM" id="Phobius"/>
    </source>
</evidence>
<organism evidence="6 7">
    <name type="scientific">Penicillium malachiteum</name>
    <dbReference type="NCBI Taxonomy" id="1324776"/>
    <lineage>
        <taxon>Eukaryota</taxon>
        <taxon>Fungi</taxon>
        <taxon>Dikarya</taxon>
        <taxon>Ascomycota</taxon>
        <taxon>Pezizomycotina</taxon>
        <taxon>Eurotiomycetes</taxon>
        <taxon>Eurotiomycetidae</taxon>
        <taxon>Eurotiales</taxon>
        <taxon>Aspergillaceae</taxon>
        <taxon>Penicillium</taxon>
    </lineage>
</organism>
<dbReference type="Gene3D" id="1.20.1070.10">
    <property type="entry name" value="Rhodopsin 7-helix transmembrane proteins"/>
    <property type="match status" value="1"/>
</dbReference>
<evidence type="ECO:0000256" key="1">
    <source>
        <dbReference type="ARBA" id="ARBA00004141"/>
    </source>
</evidence>
<evidence type="ECO:0000313" key="7">
    <source>
        <dbReference type="Proteomes" id="UP001215712"/>
    </source>
</evidence>
<comment type="subcellular location">
    <subcellularLocation>
        <location evidence="1">Membrane</location>
        <topology evidence="1">Multi-pass membrane protein</topology>
    </subcellularLocation>
</comment>
<dbReference type="EMBL" id="JAQJAN010000018">
    <property type="protein sequence ID" value="KAJ5709597.1"/>
    <property type="molecule type" value="Genomic_DNA"/>
</dbReference>
<evidence type="ECO:0000256" key="3">
    <source>
        <dbReference type="ARBA" id="ARBA00022989"/>
    </source>
</evidence>
<evidence type="ECO:0000256" key="4">
    <source>
        <dbReference type="ARBA" id="ARBA00023136"/>
    </source>
</evidence>
<accession>A0AAD6MRZ4</accession>
<protein>
    <recommendedName>
        <fullName evidence="8">G-protein coupled receptors family 2 profile 2 domain-containing protein</fullName>
    </recommendedName>
</protein>
<dbReference type="GO" id="GO:0005886">
    <property type="term" value="C:plasma membrane"/>
    <property type="evidence" value="ECO:0007669"/>
    <property type="project" value="TreeGrafter"/>
</dbReference>
<keyword evidence="3 5" id="KW-1133">Transmembrane helix</keyword>
<proteinExistence type="predicted"/>
<dbReference type="PANTHER" id="PTHR23112">
    <property type="entry name" value="G PROTEIN-COUPLED RECEPTOR 157-RELATED"/>
    <property type="match status" value="1"/>
</dbReference>
<dbReference type="AlphaFoldDB" id="A0AAD6MRZ4"/>
<reference evidence="6" key="1">
    <citation type="journal article" date="2023" name="IMA Fungus">
        <title>Comparative genomic study of the Penicillium genus elucidates a diverse pangenome and 15 lateral gene transfer events.</title>
        <authorList>
            <person name="Petersen C."/>
            <person name="Sorensen T."/>
            <person name="Nielsen M.R."/>
            <person name="Sondergaard T.E."/>
            <person name="Sorensen J.L."/>
            <person name="Fitzpatrick D.A."/>
            <person name="Frisvad J.C."/>
            <person name="Nielsen K.L."/>
        </authorList>
    </citation>
    <scope>NUCLEOTIDE SEQUENCE</scope>
    <source>
        <strain evidence="6">IBT 17514</strain>
    </source>
</reference>
<feature type="transmembrane region" description="Helical" evidence="5">
    <location>
        <begin position="134"/>
        <end position="152"/>
    </location>
</feature>
<comment type="caution">
    <text evidence="6">The sequence shown here is derived from an EMBL/GenBank/DDBJ whole genome shotgun (WGS) entry which is preliminary data.</text>
</comment>
<dbReference type="Proteomes" id="UP001215712">
    <property type="component" value="Unassembled WGS sequence"/>
</dbReference>
<dbReference type="GO" id="GO:0004930">
    <property type="term" value="F:G protein-coupled receptor activity"/>
    <property type="evidence" value="ECO:0007669"/>
    <property type="project" value="TreeGrafter"/>
</dbReference>
<reference evidence="6" key="2">
    <citation type="submission" date="2023-01" db="EMBL/GenBank/DDBJ databases">
        <authorList>
            <person name="Petersen C."/>
        </authorList>
    </citation>
    <scope>NUCLEOTIDE SEQUENCE</scope>
    <source>
        <strain evidence="6">IBT 17514</strain>
    </source>
</reference>
<evidence type="ECO:0000256" key="2">
    <source>
        <dbReference type="ARBA" id="ARBA00022692"/>
    </source>
</evidence>
<feature type="transmembrane region" description="Helical" evidence="5">
    <location>
        <begin position="85"/>
        <end position="104"/>
    </location>
</feature>
<keyword evidence="4 5" id="KW-0472">Membrane</keyword>
<keyword evidence="7" id="KW-1185">Reference proteome</keyword>